<keyword evidence="2" id="KW-0736">Signalosome</keyword>
<dbReference type="Pfam" id="PF01399">
    <property type="entry name" value="PCI"/>
    <property type="match status" value="1"/>
</dbReference>
<feature type="domain" description="PCI" evidence="4">
    <location>
        <begin position="1"/>
        <end position="151"/>
    </location>
</feature>
<evidence type="ECO:0000256" key="3">
    <source>
        <dbReference type="SAM" id="MobiDB-lite"/>
    </source>
</evidence>
<proteinExistence type="inferred from homology"/>
<dbReference type="AlphaFoldDB" id="A0A6B2LE54"/>
<accession>A0A6B2LE54</accession>
<protein>
    <recommendedName>
        <fullName evidence="4">PCI domain-containing protein</fullName>
    </recommendedName>
</protein>
<evidence type="ECO:0000256" key="2">
    <source>
        <dbReference type="ARBA" id="ARBA00022790"/>
    </source>
</evidence>
<evidence type="ECO:0000256" key="1">
    <source>
        <dbReference type="ARBA" id="ARBA00008482"/>
    </source>
</evidence>
<reference evidence="5" key="1">
    <citation type="journal article" date="2020" name="J. Eukaryot. Microbiol.">
        <title>De novo Sequencing, Assembly and Annotation of the Transcriptome for the Free-Living Testate Amoeba Arcella intermedia.</title>
        <authorList>
            <person name="Ribeiro G.M."/>
            <person name="Porfirio-Sousa A.L."/>
            <person name="Maurer-Alcala X.X."/>
            <person name="Katz L.A."/>
            <person name="Lahr D.J.G."/>
        </authorList>
    </citation>
    <scope>NUCLEOTIDE SEQUENCE</scope>
</reference>
<dbReference type="GO" id="GO:0008180">
    <property type="term" value="C:COP9 signalosome"/>
    <property type="evidence" value="ECO:0007669"/>
    <property type="project" value="UniProtKB-KW"/>
</dbReference>
<dbReference type="PROSITE" id="PS50250">
    <property type="entry name" value="PCI"/>
    <property type="match status" value="1"/>
</dbReference>
<name>A0A6B2LE54_9EUKA</name>
<sequence length="264" mass="29905">MQQYVKTATTSTNDTVLVNLIKQVLSAPDIYVFGELLSVDHIQELSKKSGDPLQHHQLLEIFAYGTYSDYKAKQGVLPKLSEKQAKKLKQLTIATLASETHVIPYSRLLEALDISELRELEDLIIDAIYKDIVHGKLDHENKVFQVDESLGRDLRPQDLDNMLATLNSWQRQSEILLKTIEEKMVVAQNHQTETAEKKRDFEKKVEEVKGNIKILMENEITGIDPEQFLHGDFLMGANMMKGHGGGVNRMQQPNKGKPGKGRNT</sequence>
<dbReference type="EMBL" id="GIBP01006347">
    <property type="protein sequence ID" value="NDV35316.1"/>
    <property type="molecule type" value="Transcribed_RNA"/>
</dbReference>
<comment type="similarity">
    <text evidence="1">Belongs to the CSN7/EIF3M family. CSN7 subfamily.</text>
</comment>
<dbReference type="SMART" id="SM00088">
    <property type="entry name" value="PINT"/>
    <property type="match status" value="1"/>
</dbReference>
<evidence type="ECO:0000259" key="4">
    <source>
        <dbReference type="PROSITE" id="PS50250"/>
    </source>
</evidence>
<evidence type="ECO:0000313" key="5">
    <source>
        <dbReference type="EMBL" id="NDV35316.1"/>
    </source>
</evidence>
<dbReference type="InterPro" id="IPR000717">
    <property type="entry name" value="PCI_dom"/>
</dbReference>
<dbReference type="InterPro" id="IPR045237">
    <property type="entry name" value="COPS7/eIF3m"/>
</dbReference>
<dbReference type="PANTHER" id="PTHR15350:SF5">
    <property type="entry name" value="COP9 SIGNALOSOME COMPLEX SUBUNIT 7"/>
    <property type="match status" value="1"/>
</dbReference>
<feature type="region of interest" description="Disordered" evidence="3">
    <location>
        <begin position="242"/>
        <end position="264"/>
    </location>
</feature>
<dbReference type="Pfam" id="PF22061">
    <property type="entry name" value="CSN7_HB_subdom"/>
    <property type="match status" value="1"/>
</dbReference>
<organism evidence="5">
    <name type="scientific">Arcella intermedia</name>
    <dbReference type="NCBI Taxonomy" id="1963864"/>
    <lineage>
        <taxon>Eukaryota</taxon>
        <taxon>Amoebozoa</taxon>
        <taxon>Tubulinea</taxon>
        <taxon>Elardia</taxon>
        <taxon>Arcellinida</taxon>
        <taxon>Sphaerothecina</taxon>
        <taxon>Arcellidae</taxon>
        <taxon>Arcella</taxon>
    </lineage>
</organism>
<dbReference type="PANTHER" id="PTHR15350">
    <property type="entry name" value="COP9 SIGNALOSOME COMPLEX SUBUNIT 7/DENDRITIC CELL PROTEIN GA17"/>
    <property type="match status" value="1"/>
</dbReference>